<comment type="caution">
    <text evidence="1">The sequence shown here is derived from an EMBL/GenBank/DDBJ whole genome shotgun (WGS) entry which is preliminary data.</text>
</comment>
<name>A0ABW2SB79_9BURK</name>
<dbReference type="Proteomes" id="UP001596457">
    <property type="component" value="Unassembled WGS sequence"/>
</dbReference>
<accession>A0ABW2SB79</accession>
<protein>
    <submittedName>
        <fullName evidence="1">Uncharacterized protein</fullName>
    </submittedName>
</protein>
<proteinExistence type="predicted"/>
<evidence type="ECO:0000313" key="2">
    <source>
        <dbReference type="Proteomes" id="UP001596457"/>
    </source>
</evidence>
<reference evidence="2" key="1">
    <citation type="journal article" date="2019" name="Int. J. Syst. Evol. Microbiol.">
        <title>The Global Catalogue of Microorganisms (GCM) 10K type strain sequencing project: providing services to taxonomists for standard genome sequencing and annotation.</title>
        <authorList>
            <consortium name="The Broad Institute Genomics Platform"/>
            <consortium name="The Broad Institute Genome Sequencing Center for Infectious Disease"/>
            <person name="Wu L."/>
            <person name="Ma J."/>
        </authorList>
    </citation>
    <scope>NUCLEOTIDE SEQUENCE [LARGE SCALE GENOMIC DNA]</scope>
    <source>
        <strain evidence="2">CCUG 53903</strain>
    </source>
</reference>
<evidence type="ECO:0000313" key="1">
    <source>
        <dbReference type="EMBL" id="MFC7460759.1"/>
    </source>
</evidence>
<gene>
    <name evidence="1" type="ORF">ACFQU0_09995</name>
</gene>
<sequence length="134" mass="14314">MANVLYVKGKERIGRAQVNLETADIKAALVKNTYAQNLITDEFYTSISAHVLGTPVALTGKTFASGIFDADDLSFPTIAAGDTAEAVVLFVDTGNPATSFLLFYCDTITGFPLATSGGDVDVRWDNGAYKIFSF</sequence>
<keyword evidence="2" id="KW-1185">Reference proteome</keyword>
<organism evidence="1 2">
    <name type="scientific">Hydrogenophaga defluvii</name>
    <dbReference type="NCBI Taxonomy" id="249410"/>
    <lineage>
        <taxon>Bacteria</taxon>
        <taxon>Pseudomonadati</taxon>
        <taxon>Pseudomonadota</taxon>
        <taxon>Betaproteobacteria</taxon>
        <taxon>Burkholderiales</taxon>
        <taxon>Comamonadaceae</taxon>
        <taxon>Hydrogenophaga</taxon>
    </lineage>
</organism>
<dbReference type="RefSeq" id="WP_382200315.1">
    <property type="nucleotide sequence ID" value="NZ_JBHTBZ010000020.1"/>
</dbReference>
<dbReference type="EMBL" id="JBHTBZ010000020">
    <property type="protein sequence ID" value="MFC7460759.1"/>
    <property type="molecule type" value="Genomic_DNA"/>
</dbReference>